<keyword evidence="5" id="KW-0732">Signal</keyword>
<keyword evidence="4" id="KW-0560">Oxidoreductase</keyword>
<dbReference type="GO" id="GO:0016491">
    <property type="term" value="F:oxidoreductase activity"/>
    <property type="evidence" value="ECO:0007669"/>
    <property type="project" value="UniProtKB-KW"/>
</dbReference>
<protein>
    <recommendedName>
        <fullName evidence="6">FAD-binding PCMH-type domain-containing protein</fullName>
    </recommendedName>
</protein>
<dbReference type="Gene3D" id="3.30.465.10">
    <property type="match status" value="2"/>
</dbReference>
<dbReference type="PANTHER" id="PTHR13878:SF91">
    <property type="entry name" value="FAD BINDING DOMAIN PROTEIN (AFU_ORTHOLOGUE AFUA_6G12070)-RELATED"/>
    <property type="match status" value="1"/>
</dbReference>
<dbReference type="STRING" id="100787.A0A0G4KD28"/>
<dbReference type="InterPro" id="IPR016164">
    <property type="entry name" value="FAD-linked_Oxase-like_C"/>
</dbReference>
<feature type="domain" description="FAD-binding PCMH-type" evidence="6">
    <location>
        <begin position="110"/>
        <end position="288"/>
    </location>
</feature>
<evidence type="ECO:0000256" key="2">
    <source>
        <dbReference type="ARBA" id="ARBA00022630"/>
    </source>
</evidence>
<evidence type="ECO:0000259" key="6">
    <source>
        <dbReference type="PROSITE" id="PS51387"/>
    </source>
</evidence>
<dbReference type="InterPro" id="IPR016166">
    <property type="entry name" value="FAD-bd_PCMH"/>
</dbReference>
<comment type="similarity">
    <text evidence="1">Belongs to the oxygen-dependent FAD-linked oxidoreductase family.</text>
</comment>
<evidence type="ECO:0000313" key="7">
    <source>
        <dbReference type="EMBL" id="CRJ81821.1"/>
    </source>
</evidence>
<evidence type="ECO:0000256" key="4">
    <source>
        <dbReference type="ARBA" id="ARBA00023002"/>
    </source>
</evidence>
<sequence length="577" mass="63812">MRSLYLAANVVAFVSKSFAKTCHCLPTEDCWPSQSEWKELNSTVGGHLIKVEPIGAVCHDPTYDEAACEELRASWDDVAVHYESTSSLMTAYFTGETCDPFTNRTEPCTIGNYNSYTVDASNAKDIAATLTFSKKHNIRFVIRNTGHDFYGRSIGYGGLAARVSNLKDREVIQWSDKHYKGPALKMGAGIIGFEAQSYLETKGLVMVAGYCSSVGPAGGYVQGGGHSPLSSVYGLAADQTLEFEVITAGGQLVKASRDTNADLFWALNGGGAGTWGVVVSMTARVYPMLTMGAASMFIDPSSLAPDVFWAMVDKFYSLIPTFTDAGAYVTYAYGPQHFGLFPFSAYNKTAAQVEALLSPFTDYLAEKKIAHYTTFNEVPTYMEHVERNMATSQPTKEYPSGGRIIPRAVLKSASRRAELVSVMRHIVSSGALTSSTAMRPLKRTDNPTAVHPAWRDADALVIMTWPWQNAAKDEMQAKVELFRDELAPLLTEVAPEGGSYSNEADAYMRGWRREMYGDNWEKLLDVKEKWDPEGVFYSRRTPGADKWHVDESTGKMCRANVVCPPERRRQVFNNRSW</sequence>
<dbReference type="InterPro" id="IPR012951">
    <property type="entry name" value="BBE"/>
</dbReference>
<dbReference type="PROSITE" id="PS51387">
    <property type="entry name" value="FAD_PCMH"/>
    <property type="match status" value="1"/>
</dbReference>
<feature type="chain" id="PRO_5002565401" description="FAD-binding PCMH-type domain-containing protein" evidence="5">
    <location>
        <begin position="20"/>
        <end position="577"/>
    </location>
</feature>
<dbReference type="PANTHER" id="PTHR13878">
    <property type="entry name" value="GULONOLACTONE OXIDASE"/>
    <property type="match status" value="1"/>
</dbReference>
<keyword evidence="3" id="KW-0274">FAD</keyword>
<dbReference type="SUPFAM" id="SSF55103">
    <property type="entry name" value="FAD-linked oxidases, C-terminal domain"/>
    <property type="match status" value="1"/>
</dbReference>
<dbReference type="AlphaFoldDB" id="A0A0G4KD28"/>
<feature type="signal peptide" evidence="5">
    <location>
        <begin position="1"/>
        <end position="19"/>
    </location>
</feature>
<dbReference type="InterPro" id="IPR016169">
    <property type="entry name" value="FAD-bd_PCMH_sub2"/>
</dbReference>
<evidence type="ECO:0000256" key="3">
    <source>
        <dbReference type="ARBA" id="ARBA00022827"/>
    </source>
</evidence>
<dbReference type="Proteomes" id="UP000044602">
    <property type="component" value="Unassembled WGS sequence"/>
</dbReference>
<evidence type="ECO:0000313" key="8">
    <source>
        <dbReference type="Proteomes" id="UP000044602"/>
    </source>
</evidence>
<dbReference type="Pfam" id="PF08031">
    <property type="entry name" value="BBE"/>
    <property type="match status" value="1"/>
</dbReference>
<dbReference type="Pfam" id="PF01565">
    <property type="entry name" value="FAD_binding_4"/>
    <property type="match status" value="1"/>
</dbReference>
<dbReference type="GO" id="GO:0071949">
    <property type="term" value="F:FAD binding"/>
    <property type="evidence" value="ECO:0007669"/>
    <property type="project" value="InterPro"/>
</dbReference>
<gene>
    <name evidence="7" type="ORF">BN1708_001979</name>
</gene>
<proteinExistence type="inferred from homology"/>
<dbReference type="EMBL" id="CVQH01000002">
    <property type="protein sequence ID" value="CRJ81821.1"/>
    <property type="molecule type" value="Genomic_DNA"/>
</dbReference>
<reference evidence="7 8" key="1">
    <citation type="submission" date="2015-05" db="EMBL/GenBank/DDBJ databases">
        <authorList>
            <person name="Wang D.B."/>
            <person name="Wang M."/>
        </authorList>
    </citation>
    <scope>NUCLEOTIDE SEQUENCE [LARGE SCALE GENOMIC DNA]</scope>
    <source>
        <strain evidence="7">VL1</strain>
    </source>
</reference>
<dbReference type="SUPFAM" id="SSF56176">
    <property type="entry name" value="FAD-binding/transporter-associated domain-like"/>
    <property type="match status" value="1"/>
</dbReference>
<keyword evidence="2" id="KW-0285">Flavoprotein</keyword>
<evidence type="ECO:0000256" key="1">
    <source>
        <dbReference type="ARBA" id="ARBA00005466"/>
    </source>
</evidence>
<dbReference type="InterPro" id="IPR036318">
    <property type="entry name" value="FAD-bd_PCMH-like_sf"/>
</dbReference>
<accession>A0A0G4KD28</accession>
<organism evidence="7 8">
    <name type="scientific">Verticillium longisporum</name>
    <name type="common">Verticillium dahliae var. longisporum</name>
    <dbReference type="NCBI Taxonomy" id="100787"/>
    <lineage>
        <taxon>Eukaryota</taxon>
        <taxon>Fungi</taxon>
        <taxon>Dikarya</taxon>
        <taxon>Ascomycota</taxon>
        <taxon>Pezizomycotina</taxon>
        <taxon>Sordariomycetes</taxon>
        <taxon>Hypocreomycetidae</taxon>
        <taxon>Glomerellales</taxon>
        <taxon>Plectosphaerellaceae</taxon>
        <taxon>Verticillium</taxon>
    </lineage>
</organism>
<name>A0A0G4KD28_VERLO</name>
<dbReference type="InterPro" id="IPR006094">
    <property type="entry name" value="Oxid_FAD_bind_N"/>
</dbReference>
<evidence type="ECO:0000256" key="5">
    <source>
        <dbReference type="SAM" id="SignalP"/>
    </source>
</evidence>
<dbReference type="InterPro" id="IPR050432">
    <property type="entry name" value="FAD-linked_Oxidoreductases_BP"/>
</dbReference>
<keyword evidence="8" id="KW-1185">Reference proteome</keyword>